<keyword evidence="1" id="KW-1133">Transmembrane helix</keyword>
<protein>
    <recommendedName>
        <fullName evidence="4">YvrJ family protein</fullName>
    </recommendedName>
</protein>
<dbReference type="Pfam" id="PF12841">
    <property type="entry name" value="YvrJ"/>
    <property type="match status" value="1"/>
</dbReference>
<reference evidence="2 3" key="1">
    <citation type="submission" date="2023-07" db="EMBL/GenBank/DDBJ databases">
        <title>Genomic Encyclopedia of Type Strains, Phase IV (KMG-IV): sequencing the most valuable type-strain genomes for metagenomic binning, comparative biology and taxonomic classification.</title>
        <authorList>
            <person name="Goeker M."/>
        </authorList>
    </citation>
    <scope>NUCLEOTIDE SEQUENCE [LARGE SCALE GENOMIC DNA]</scope>
    <source>
        <strain evidence="2 3">DSM 16460</strain>
    </source>
</reference>
<comment type="caution">
    <text evidence="2">The sequence shown here is derived from an EMBL/GenBank/DDBJ whole genome shotgun (WGS) entry which is preliminary data.</text>
</comment>
<evidence type="ECO:0008006" key="4">
    <source>
        <dbReference type="Google" id="ProtNLM"/>
    </source>
</evidence>
<sequence length="49" mass="5581">MNVTLLYDLIGNFGFPIAITIYLLIRLEQKLSELTSAIKTLIENVKSRL</sequence>
<keyword evidence="1" id="KW-0472">Membrane</keyword>
<dbReference type="Proteomes" id="UP001224359">
    <property type="component" value="Unassembled WGS sequence"/>
</dbReference>
<keyword evidence="3" id="KW-1185">Reference proteome</keyword>
<accession>A0ABT9VBS7</accession>
<dbReference type="InterPro" id="IPR024419">
    <property type="entry name" value="YvrJ"/>
</dbReference>
<dbReference type="RefSeq" id="WP_306974087.1">
    <property type="nucleotide sequence ID" value="NZ_JAUSTQ010000001.1"/>
</dbReference>
<dbReference type="EMBL" id="JAUSTQ010000001">
    <property type="protein sequence ID" value="MDQ0158412.1"/>
    <property type="molecule type" value="Genomic_DNA"/>
</dbReference>
<keyword evidence="1" id="KW-0812">Transmembrane</keyword>
<organism evidence="2 3">
    <name type="scientific">Alkalibacillus salilacus</name>
    <dbReference type="NCBI Taxonomy" id="284582"/>
    <lineage>
        <taxon>Bacteria</taxon>
        <taxon>Bacillati</taxon>
        <taxon>Bacillota</taxon>
        <taxon>Bacilli</taxon>
        <taxon>Bacillales</taxon>
        <taxon>Bacillaceae</taxon>
        <taxon>Alkalibacillus</taxon>
    </lineage>
</organism>
<proteinExistence type="predicted"/>
<evidence type="ECO:0000313" key="2">
    <source>
        <dbReference type="EMBL" id="MDQ0158412.1"/>
    </source>
</evidence>
<name>A0ABT9VBS7_9BACI</name>
<evidence type="ECO:0000256" key="1">
    <source>
        <dbReference type="SAM" id="Phobius"/>
    </source>
</evidence>
<gene>
    <name evidence="2" type="ORF">J2S77_000362</name>
</gene>
<evidence type="ECO:0000313" key="3">
    <source>
        <dbReference type="Proteomes" id="UP001224359"/>
    </source>
</evidence>
<feature type="transmembrane region" description="Helical" evidence="1">
    <location>
        <begin position="6"/>
        <end position="25"/>
    </location>
</feature>